<dbReference type="RefSeq" id="WP_380693444.1">
    <property type="nucleotide sequence ID" value="NZ_JBHRYR010000002.1"/>
</dbReference>
<evidence type="ECO:0000313" key="11">
    <source>
        <dbReference type="EMBL" id="MFC3851906.1"/>
    </source>
</evidence>
<dbReference type="PANTHER" id="PTHR35011">
    <property type="entry name" value="2,3-DIKETO-L-GULONATE TRAP TRANSPORTER SMALL PERMEASE PROTEIN YIAM"/>
    <property type="match status" value="1"/>
</dbReference>
<evidence type="ECO:0000256" key="6">
    <source>
        <dbReference type="ARBA" id="ARBA00022989"/>
    </source>
</evidence>
<evidence type="ECO:0000256" key="3">
    <source>
        <dbReference type="ARBA" id="ARBA00022475"/>
    </source>
</evidence>
<comment type="function">
    <text evidence="9">Part of the tripartite ATP-independent periplasmic (TRAP) transport system.</text>
</comment>
<name>A0ABV7ZUQ6_9GAMM</name>
<keyword evidence="5 9" id="KW-0812">Transmembrane</keyword>
<proteinExistence type="inferred from homology"/>
<comment type="subcellular location">
    <subcellularLocation>
        <location evidence="1 9">Cell inner membrane</location>
        <topology evidence="1 9">Multi-pass membrane protein</topology>
    </subcellularLocation>
</comment>
<comment type="caution">
    <text evidence="11">The sequence shown here is derived from an EMBL/GenBank/DDBJ whole genome shotgun (WGS) entry which is preliminary data.</text>
</comment>
<dbReference type="InterPro" id="IPR007387">
    <property type="entry name" value="TRAP_DctQ"/>
</dbReference>
<keyword evidence="7 9" id="KW-0472">Membrane</keyword>
<keyword evidence="2 9" id="KW-0813">Transport</keyword>
<feature type="domain" description="Tripartite ATP-independent periplasmic transporters DctQ component" evidence="10">
    <location>
        <begin position="28"/>
        <end position="151"/>
    </location>
</feature>
<evidence type="ECO:0000256" key="4">
    <source>
        <dbReference type="ARBA" id="ARBA00022519"/>
    </source>
</evidence>
<keyword evidence="12" id="KW-1185">Reference proteome</keyword>
<dbReference type="InterPro" id="IPR055348">
    <property type="entry name" value="DctQ"/>
</dbReference>
<protein>
    <recommendedName>
        <fullName evidence="9">TRAP transporter small permease protein</fullName>
    </recommendedName>
</protein>
<dbReference type="EMBL" id="JBHRYR010000002">
    <property type="protein sequence ID" value="MFC3851906.1"/>
    <property type="molecule type" value="Genomic_DNA"/>
</dbReference>
<evidence type="ECO:0000256" key="7">
    <source>
        <dbReference type="ARBA" id="ARBA00023136"/>
    </source>
</evidence>
<reference evidence="12" key="1">
    <citation type="journal article" date="2019" name="Int. J. Syst. Evol. Microbiol.">
        <title>The Global Catalogue of Microorganisms (GCM) 10K type strain sequencing project: providing services to taxonomists for standard genome sequencing and annotation.</title>
        <authorList>
            <consortium name="The Broad Institute Genomics Platform"/>
            <consortium name="The Broad Institute Genome Sequencing Center for Infectious Disease"/>
            <person name="Wu L."/>
            <person name="Ma J."/>
        </authorList>
    </citation>
    <scope>NUCLEOTIDE SEQUENCE [LARGE SCALE GENOMIC DNA]</scope>
    <source>
        <strain evidence="12">IBRC 10765</strain>
    </source>
</reference>
<evidence type="ECO:0000256" key="1">
    <source>
        <dbReference type="ARBA" id="ARBA00004429"/>
    </source>
</evidence>
<feature type="transmembrane region" description="Helical" evidence="9">
    <location>
        <begin position="131"/>
        <end position="152"/>
    </location>
</feature>
<keyword evidence="3" id="KW-1003">Cell membrane</keyword>
<dbReference type="Proteomes" id="UP001595617">
    <property type="component" value="Unassembled WGS sequence"/>
</dbReference>
<dbReference type="Pfam" id="PF04290">
    <property type="entry name" value="DctQ"/>
    <property type="match status" value="1"/>
</dbReference>
<evidence type="ECO:0000256" key="5">
    <source>
        <dbReference type="ARBA" id="ARBA00022692"/>
    </source>
</evidence>
<feature type="transmembrane region" description="Helical" evidence="9">
    <location>
        <begin position="89"/>
        <end position="111"/>
    </location>
</feature>
<feature type="transmembrane region" description="Helical" evidence="9">
    <location>
        <begin position="12"/>
        <end position="33"/>
    </location>
</feature>
<evidence type="ECO:0000256" key="9">
    <source>
        <dbReference type="RuleBase" id="RU369079"/>
    </source>
</evidence>
<evidence type="ECO:0000256" key="2">
    <source>
        <dbReference type="ARBA" id="ARBA00022448"/>
    </source>
</evidence>
<sequence length="165" mass="18129">MSALILRVHRYLLGVSVFGAGLAMAAVFVLVFLNAVGRYGLGRGITWASDMAVFMMIFGVMLGTAAAYLQERHVSFSVFTSLIPKRWQVWHVVLIDLVVFLVGVGLAYSGWEFIESRGRMRSASTGLRLWVFQSSMVLGGVLLALSGLIMAAKHRWTSDDKETPA</sequence>
<accession>A0ABV7ZUQ6</accession>
<feature type="transmembrane region" description="Helical" evidence="9">
    <location>
        <begin position="45"/>
        <end position="69"/>
    </location>
</feature>
<gene>
    <name evidence="11" type="ORF">ACFOOG_03575</name>
</gene>
<keyword evidence="4 9" id="KW-0997">Cell inner membrane</keyword>
<evidence type="ECO:0000256" key="8">
    <source>
        <dbReference type="ARBA" id="ARBA00038436"/>
    </source>
</evidence>
<evidence type="ECO:0000259" key="10">
    <source>
        <dbReference type="Pfam" id="PF04290"/>
    </source>
</evidence>
<organism evidence="11 12">
    <name type="scientific">Saccharospirillum mangrovi</name>
    <dbReference type="NCBI Taxonomy" id="2161747"/>
    <lineage>
        <taxon>Bacteria</taxon>
        <taxon>Pseudomonadati</taxon>
        <taxon>Pseudomonadota</taxon>
        <taxon>Gammaproteobacteria</taxon>
        <taxon>Oceanospirillales</taxon>
        <taxon>Saccharospirillaceae</taxon>
        <taxon>Saccharospirillum</taxon>
    </lineage>
</organism>
<comment type="subunit">
    <text evidence="9">The complex comprises the extracytoplasmic solute receptor protein and the two transmembrane proteins.</text>
</comment>
<evidence type="ECO:0000313" key="12">
    <source>
        <dbReference type="Proteomes" id="UP001595617"/>
    </source>
</evidence>
<keyword evidence="6 9" id="KW-1133">Transmembrane helix</keyword>
<comment type="similarity">
    <text evidence="8 9">Belongs to the TRAP transporter small permease family.</text>
</comment>